<name>A2EFZ1_TRIV3</name>
<dbReference type="SMR" id="A2EFZ1"/>
<keyword evidence="1" id="KW-0812">Transmembrane</keyword>
<feature type="transmembrane region" description="Helical" evidence="1">
    <location>
        <begin position="17"/>
        <end position="37"/>
    </location>
</feature>
<dbReference type="EMBL" id="DS113378">
    <property type="protein sequence ID" value="EAY08447.1"/>
    <property type="molecule type" value="Genomic_DNA"/>
</dbReference>
<evidence type="ECO:0000313" key="2">
    <source>
        <dbReference type="EMBL" id="EAY08447.1"/>
    </source>
</evidence>
<dbReference type="KEGG" id="tva:4766346"/>
<gene>
    <name evidence="2" type="ORF">TVAG_355060</name>
</gene>
<dbReference type="InParanoid" id="A2EFZ1"/>
<reference evidence="2" key="1">
    <citation type="submission" date="2006-10" db="EMBL/GenBank/DDBJ databases">
        <authorList>
            <person name="Amadeo P."/>
            <person name="Zhao Q."/>
            <person name="Wortman J."/>
            <person name="Fraser-Liggett C."/>
            <person name="Carlton J."/>
        </authorList>
    </citation>
    <scope>NUCLEOTIDE SEQUENCE</scope>
    <source>
        <strain evidence="2">G3</strain>
    </source>
</reference>
<dbReference type="AlphaFoldDB" id="A2EFZ1"/>
<keyword evidence="1" id="KW-1133">Transmembrane helix</keyword>
<dbReference type="Proteomes" id="UP000001542">
    <property type="component" value="Unassembled WGS sequence"/>
</dbReference>
<keyword evidence="3" id="KW-1185">Reference proteome</keyword>
<dbReference type="VEuPathDB" id="TrichDB:TVAGG3_0515920"/>
<accession>A2EFZ1</accession>
<dbReference type="RefSeq" id="XP_001320670.1">
    <property type="nucleotide sequence ID" value="XM_001320635.1"/>
</dbReference>
<proteinExistence type="predicted"/>
<protein>
    <submittedName>
        <fullName evidence="2">Uncharacterized protein</fullName>
    </submittedName>
</protein>
<evidence type="ECO:0000313" key="3">
    <source>
        <dbReference type="Proteomes" id="UP000001542"/>
    </source>
</evidence>
<sequence>MDEEMRTIEVKKTEFCIVFWIGLLLMPISIVFWVGFLKKMDIVNFDSYTMSTEPDSINNGNAQNDNILLFNQTQFVLNYVSDSGVEEYIFAPVWYKISRSTNYLLPSLLHYILFIKKGSRSGQNSYFTRNFTLPSSYSTLAYNITWNSSRTNNQISQDFVFPIYRTLVDQNDPYIVTRERLTKIKMFRTPGVEDTPMSEEGLVVEYTDYTVTSSYNVLMEIYDSEGMVNYSFPGLEDYTIAGISIILLFIGLIMVLIFLWHWWSVKYIIIQNVIKKCTTHQRYY</sequence>
<feature type="transmembrane region" description="Helical" evidence="1">
    <location>
        <begin position="240"/>
        <end position="263"/>
    </location>
</feature>
<dbReference type="VEuPathDB" id="TrichDB:TVAG_355060"/>
<reference evidence="2" key="2">
    <citation type="journal article" date="2007" name="Science">
        <title>Draft genome sequence of the sexually transmitted pathogen Trichomonas vaginalis.</title>
        <authorList>
            <person name="Carlton J.M."/>
            <person name="Hirt R.P."/>
            <person name="Silva J.C."/>
            <person name="Delcher A.L."/>
            <person name="Schatz M."/>
            <person name="Zhao Q."/>
            <person name="Wortman J.R."/>
            <person name="Bidwell S.L."/>
            <person name="Alsmark U.C.M."/>
            <person name="Besteiro S."/>
            <person name="Sicheritz-Ponten T."/>
            <person name="Noel C.J."/>
            <person name="Dacks J.B."/>
            <person name="Foster P.G."/>
            <person name="Simillion C."/>
            <person name="Van de Peer Y."/>
            <person name="Miranda-Saavedra D."/>
            <person name="Barton G.J."/>
            <person name="Westrop G.D."/>
            <person name="Mueller S."/>
            <person name="Dessi D."/>
            <person name="Fiori P.L."/>
            <person name="Ren Q."/>
            <person name="Paulsen I."/>
            <person name="Zhang H."/>
            <person name="Bastida-Corcuera F.D."/>
            <person name="Simoes-Barbosa A."/>
            <person name="Brown M.T."/>
            <person name="Hayes R.D."/>
            <person name="Mukherjee M."/>
            <person name="Okumura C.Y."/>
            <person name="Schneider R."/>
            <person name="Smith A.J."/>
            <person name="Vanacova S."/>
            <person name="Villalvazo M."/>
            <person name="Haas B.J."/>
            <person name="Pertea M."/>
            <person name="Feldblyum T.V."/>
            <person name="Utterback T.R."/>
            <person name="Shu C.L."/>
            <person name="Osoegawa K."/>
            <person name="de Jong P.J."/>
            <person name="Hrdy I."/>
            <person name="Horvathova L."/>
            <person name="Zubacova Z."/>
            <person name="Dolezal P."/>
            <person name="Malik S.B."/>
            <person name="Logsdon J.M. Jr."/>
            <person name="Henze K."/>
            <person name="Gupta A."/>
            <person name="Wang C.C."/>
            <person name="Dunne R.L."/>
            <person name="Upcroft J.A."/>
            <person name="Upcroft P."/>
            <person name="White O."/>
            <person name="Salzberg S.L."/>
            <person name="Tang P."/>
            <person name="Chiu C.-H."/>
            <person name="Lee Y.-S."/>
            <person name="Embley T.M."/>
            <person name="Coombs G.H."/>
            <person name="Mottram J.C."/>
            <person name="Tachezy J."/>
            <person name="Fraser-Liggett C.M."/>
            <person name="Johnson P.J."/>
        </authorList>
    </citation>
    <scope>NUCLEOTIDE SEQUENCE [LARGE SCALE GENOMIC DNA]</scope>
    <source>
        <strain evidence="2">G3</strain>
    </source>
</reference>
<evidence type="ECO:0000256" key="1">
    <source>
        <dbReference type="SAM" id="Phobius"/>
    </source>
</evidence>
<keyword evidence="1" id="KW-0472">Membrane</keyword>
<organism evidence="2 3">
    <name type="scientific">Trichomonas vaginalis (strain ATCC PRA-98 / G3)</name>
    <dbReference type="NCBI Taxonomy" id="412133"/>
    <lineage>
        <taxon>Eukaryota</taxon>
        <taxon>Metamonada</taxon>
        <taxon>Parabasalia</taxon>
        <taxon>Trichomonadida</taxon>
        <taxon>Trichomonadidae</taxon>
        <taxon>Trichomonas</taxon>
    </lineage>
</organism>